<organism evidence="2 3">
    <name type="scientific">Anopheles christyi</name>
    <dbReference type="NCBI Taxonomy" id="43041"/>
    <lineage>
        <taxon>Eukaryota</taxon>
        <taxon>Metazoa</taxon>
        <taxon>Ecdysozoa</taxon>
        <taxon>Arthropoda</taxon>
        <taxon>Hexapoda</taxon>
        <taxon>Insecta</taxon>
        <taxon>Pterygota</taxon>
        <taxon>Neoptera</taxon>
        <taxon>Endopterygota</taxon>
        <taxon>Diptera</taxon>
        <taxon>Nematocera</taxon>
        <taxon>Culicoidea</taxon>
        <taxon>Culicidae</taxon>
        <taxon>Anophelinae</taxon>
        <taxon>Anopheles</taxon>
    </lineage>
</organism>
<evidence type="ECO:0008006" key="4">
    <source>
        <dbReference type="Google" id="ProtNLM"/>
    </source>
</evidence>
<evidence type="ECO:0000256" key="1">
    <source>
        <dbReference type="SAM" id="MobiDB-lite"/>
    </source>
</evidence>
<evidence type="ECO:0000313" key="3">
    <source>
        <dbReference type="Proteomes" id="UP000075881"/>
    </source>
</evidence>
<sequence>MSVGPSFKEQILKVRREVQLSCDSKSLLRTIKDTQRCLAALANEPLCVAHVVKELVDWVALKEDRDLETAAAKACLSLFEELLNICHGADKTTRCFLVARIYNAFVALNQKHSCRWTKLHIVRLMSRFPIEDEKADLFARVKRAVLKMVHESKGENAGLAEDGADLVIELQRKLLEHEAANSRKPDGTRQPALALFREVFDNVMAILYRLYPVSHAKAQKLYQTVMDTMRNIVKPDEQELITLLGDSVGYVDTILAYSVGENADFCQFAGFLTIFDAVRSEPYANCYKLICLLVKLAKQGPPTARQIDKITTSVRALHATFPSHQLVVRVAIFVTCQIIPCLHRVPEELALGLSQSAISMCEALMHFVRHCPSDTVPELCRACTNSRRHLADRLLSMLMHFNIAQAKNAIDQKMSVDKLSYSVSRGCELIKRKLTLLEELGCERKQSMIDTSMRYSLSWLKYVITLNLKQDVQPVEEMEEIVQLIKLLIAVQNRYRFEFLSDKHLVRLLENAHTDRPGPNAPGSCWPNVSIRLLKLLLTLRDSPAATSSEEHASTLTAIVRSIMCYQINASEEDPIRSLTLLQLYDHPSFDRYGFAFDCVPSREEKFIILAEEMALVTKYKTSNTLPAWEYMQQLASVGDIREHCLTFGMALHGFSENDSGKLPETMMATLFDALKQYRPANSLESVKRYAALAIVCYHTYTLASRLTLNRCREVPFKVERLRNGRIDEFLLENKLDREAHMIERMDEIRKYYSQLIDALEKENFQSLWVLPSIAQISSILDNTARLYHLNYHPHRAVELQLLNLLLVSQRRDERPLDQCASLAFLLEQHKLTDIQLKQKKRSNTTCAKKHAGQSLETLEDLAKRATSLLHPPGSIDDVPANRKFQLLNLYLALAVYFASQGELGKALRLVKLALDHLSKSSNVDTIARLLHGRTAQIIFRFAVEYGLPWPDFVPPLAFMKRMLASFNDLQKLSSEHTFTLSLATVEMTIEVLQYLILRYDTGSLIEPYVEQLLKFVLRRGAGLRVMQLLLLYGQMCADTQKLDRCEVLLGYLDRLLILRPILSDGKENEILMDDVALAGAGEHHKPINLMPLAAQCVIEDLVDVGREAALKNRIVPTIAAWGETIGNETVVEQYLMFHHAPGCDCRYCSYPQYKSMAFQTASLAARLSVLQRTKPTKYIDRAYETLCEHWRTQIYPNLTSSWTVPAYRTDMIVAVIRTLLNRGQFLVRQEHYDAAQEAYSLASELIVPTLDPALSADIRYNMSALEMLIHRPVRRKRTRKMIQARYKELLTKMSKTNGSSSPDMALLTTNVSNLKIKTPKPGTVAERTAAARAPPKTVDRVNELIRQAASRRHQLKTTGTDALLVPDGTIPSRTYSASARKPKTVSIFVDSPPNRTAKITALPATVGKIFKPSNQKAKAKVLDTERVDLTEVDHSSKNKKLPGSSRRGEKRELISVSRHGTDPVTPKRSADSYKDALLSGTPPGTPLAQSRRTAAANKTGRRLVVDDFPSLSESSDTDASSKTPHATKKPTDSSSLNGSFRDVLVLGNATKKNDSSVVIVLDDSENDSNSQTDEAIETSFEHSHAVSADKRVGLSLKTYSDRKRLLGSGGGPLSASSSSAARLVAMKRKTPLLATKTKLRFDDPSPEQIIPIVDSVIPHKTYTVVATEVDGKEKITTEISGKLANANLLSEETPNGRSQKKKAMGHPVSTIEPQKVESRISSIASRTRLRRKRI</sequence>
<reference evidence="3" key="1">
    <citation type="submission" date="2013-03" db="EMBL/GenBank/DDBJ databases">
        <title>The Genome Sequence of Anopheles christyi ACHKN1017.</title>
        <authorList>
            <consortium name="The Broad Institute Genomics Platform"/>
            <person name="Neafsey D.E."/>
            <person name="Besansky N."/>
            <person name="Walker B."/>
            <person name="Young S.K."/>
            <person name="Zeng Q."/>
            <person name="Gargeya S."/>
            <person name="Fitzgerald M."/>
            <person name="Haas B."/>
            <person name="Abouelleil A."/>
            <person name="Allen A.W."/>
            <person name="Alvarado L."/>
            <person name="Arachchi H.M."/>
            <person name="Berlin A.M."/>
            <person name="Chapman S.B."/>
            <person name="Gainer-Dewar J."/>
            <person name="Goldberg J."/>
            <person name="Griggs A."/>
            <person name="Gujja S."/>
            <person name="Hansen M."/>
            <person name="Howarth C."/>
            <person name="Imamovic A."/>
            <person name="Ireland A."/>
            <person name="Larimer J."/>
            <person name="McCowan C."/>
            <person name="Murphy C."/>
            <person name="Pearson M."/>
            <person name="Poon T.W."/>
            <person name="Priest M."/>
            <person name="Roberts A."/>
            <person name="Saif S."/>
            <person name="Shea T."/>
            <person name="Sisk P."/>
            <person name="Sykes S."/>
            <person name="Wortman J."/>
            <person name="Nusbaum C."/>
            <person name="Birren B."/>
        </authorList>
    </citation>
    <scope>NUCLEOTIDE SEQUENCE [LARGE SCALE GENOMIC DNA]</scope>
    <source>
        <strain evidence="3">ACHKN1017</strain>
    </source>
</reference>
<name>A0A182JR75_9DIPT</name>
<feature type="compositionally biased region" description="Low complexity" evidence="1">
    <location>
        <begin position="1511"/>
        <end position="1522"/>
    </location>
</feature>
<accession>A0A182JR75</accession>
<evidence type="ECO:0000313" key="2">
    <source>
        <dbReference type="EnsemblMetazoa" id="ACHR001007-PA"/>
    </source>
</evidence>
<keyword evidence="3" id="KW-1185">Reference proteome</keyword>
<feature type="region of interest" description="Disordered" evidence="1">
    <location>
        <begin position="1434"/>
        <end position="1539"/>
    </location>
</feature>
<dbReference type="Proteomes" id="UP000075881">
    <property type="component" value="Unassembled WGS sequence"/>
</dbReference>
<proteinExistence type="predicted"/>
<reference evidence="2" key="2">
    <citation type="submission" date="2020-05" db="UniProtKB">
        <authorList>
            <consortium name="EnsemblMetazoa"/>
        </authorList>
    </citation>
    <scope>IDENTIFICATION</scope>
    <source>
        <strain evidence="2">ACHKN1017</strain>
    </source>
</reference>
<feature type="region of interest" description="Disordered" evidence="1">
    <location>
        <begin position="1716"/>
        <end position="1735"/>
    </location>
</feature>
<protein>
    <recommendedName>
        <fullName evidence="4">Separase</fullName>
    </recommendedName>
</protein>
<dbReference type="EnsemblMetazoa" id="ACHR001007-RA">
    <property type="protein sequence ID" value="ACHR001007-PA"/>
    <property type="gene ID" value="ACHR001007"/>
</dbReference>
<dbReference type="STRING" id="43041.A0A182JR75"/>
<dbReference type="VEuPathDB" id="VectorBase:ACHR001007"/>